<dbReference type="Proteomes" id="UP001203607">
    <property type="component" value="Unassembled WGS sequence"/>
</dbReference>
<dbReference type="InterPro" id="IPR034660">
    <property type="entry name" value="DinB/YfiT-like"/>
</dbReference>
<gene>
    <name evidence="2" type="ORF">M3P19_09060</name>
</gene>
<comment type="caution">
    <text evidence="2">The sequence shown here is derived from an EMBL/GenBank/DDBJ whole genome shotgun (WGS) entry which is preliminary data.</text>
</comment>
<feature type="domain" description="DinB-like" evidence="1">
    <location>
        <begin position="25"/>
        <end position="184"/>
    </location>
</feature>
<accession>A0ABT0PS00</accession>
<proteinExistence type="predicted"/>
<dbReference type="RefSeq" id="WP_249657346.1">
    <property type="nucleotide sequence ID" value="NZ_JAMFMA010000002.1"/>
</dbReference>
<dbReference type="Gene3D" id="1.20.120.450">
    <property type="entry name" value="dinb family like domain"/>
    <property type="match status" value="1"/>
</dbReference>
<dbReference type="InterPro" id="IPR024775">
    <property type="entry name" value="DinB-like"/>
</dbReference>
<dbReference type="EMBL" id="JAMFMA010000002">
    <property type="protein sequence ID" value="MCL6274158.1"/>
    <property type="molecule type" value="Genomic_DNA"/>
</dbReference>
<dbReference type="SUPFAM" id="SSF109854">
    <property type="entry name" value="DinB/YfiT-like putative metalloenzymes"/>
    <property type="match status" value="1"/>
</dbReference>
<evidence type="ECO:0000313" key="2">
    <source>
        <dbReference type="EMBL" id="MCL6274158.1"/>
    </source>
</evidence>
<evidence type="ECO:0000313" key="3">
    <source>
        <dbReference type="Proteomes" id="UP001203607"/>
    </source>
</evidence>
<sequence>MAKLYITPENQIQRLNGVFLKVQELQNLPFTQLTTPLDPKSWSVLEVIEHLNKSYLLYYNKLEAALQNLPDTENDPSEFKARVWQKIVIEAQRPKNGVVKWKLKTLKRFEPLLDLSQLDQGDANKVFEDFNKLHQHLKTCILESRNKELKKTKITSAIGPIVLFYLPECYEFLICHIERHMVQIEGILSGIHQ</sequence>
<name>A0ABT0PS00_9FLAO</name>
<organism evidence="2 3">
    <name type="scientific">Flagellimonas spongiicola</name>
    <dbReference type="NCBI Taxonomy" id="2942208"/>
    <lineage>
        <taxon>Bacteria</taxon>
        <taxon>Pseudomonadati</taxon>
        <taxon>Bacteroidota</taxon>
        <taxon>Flavobacteriia</taxon>
        <taxon>Flavobacteriales</taxon>
        <taxon>Flavobacteriaceae</taxon>
        <taxon>Flagellimonas</taxon>
    </lineage>
</organism>
<evidence type="ECO:0000259" key="1">
    <source>
        <dbReference type="Pfam" id="PF12867"/>
    </source>
</evidence>
<dbReference type="Pfam" id="PF12867">
    <property type="entry name" value="DinB_2"/>
    <property type="match status" value="1"/>
</dbReference>
<protein>
    <submittedName>
        <fullName evidence="2">DinB family protein</fullName>
    </submittedName>
</protein>
<keyword evidence="3" id="KW-1185">Reference proteome</keyword>
<reference evidence="2 3" key="1">
    <citation type="submission" date="2022-05" db="EMBL/GenBank/DDBJ databases">
        <authorList>
            <person name="Park J.-S."/>
        </authorList>
    </citation>
    <scope>NUCLEOTIDE SEQUENCE [LARGE SCALE GENOMIC DNA]</scope>
    <source>
        <strain evidence="2 3">2012CJ35-5</strain>
    </source>
</reference>